<evidence type="ECO:0000256" key="3">
    <source>
        <dbReference type="ARBA" id="ARBA00022692"/>
    </source>
</evidence>
<keyword evidence="4 6" id="KW-1133">Transmembrane helix</keyword>
<proteinExistence type="inferred from homology"/>
<evidence type="ECO:0000256" key="6">
    <source>
        <dbReference type="SAM" id="Phobius"/>
    </source>
</evidence>
<evidence type="ECO:0000256" key="4">
    <source>
        <dbReference type="ARBA" id="ARBA00022989"/>
    </source>
</evidence>
<keyword evidence="5 6" id="KW-0472">Membrane</keyword>
<accession>A0A1Z8BC12</accession>
<dbReference type="InterPro" id="IPR023353">
    <property type="entry name" value="LemA-like_dom_sf"/>
</dbReference>
<feature type="transmembrane region" description="Helical" evidence="6">
    <location>
        <begin position="6"/>
        <end position="29"/>
    </location>
</feature>
<sequence length="83" mass="9436">MSKSTALIITIVFLILTSPFYFNGILVLLTSYDVLVRQKNRVDMSGSGIDLVLKKRYDFIPNLVASVKEYKNYEKSSLKVLLC</sequence>
<evidence type="ECO:0000256" key="1">
    <source>
        <dbReference type="ARBA" id="ARBA00004167"/>
    </source>
</evidence>
<dbReference type="RefSeq" id="WP_303685711.1">
    <property type="nucleotide sequence ID" value="NZ_CAJXYO010000024.1"/>
</dbReference>
<comment type="subcellular location">
    <subcellularLocation>
        <location evidence="1">Membrane</location>
        <topology evidence="1">Single-pass membrane protein</topology>
    </subcellularLocation>
</comment>
<evidence type="ECO:0000313" key="7">
    <source>
        <dbReference type="EMBL" id="OUS20109.1"/>
    </source>
</evidence>
<dbReference type="AlphaFoldDB" id="A0A1Z8BC12"/>
<name>A0A1Z8BC12_9FLAO</name>
<dbReference type="PANTHER" id="PTHR34478">
    <property type="entry name" value="PROTEIN LEMA"/>
    <property type="match status" value="1"/>
</dbReference>
<dbReference type="PANTHER" id="PTHR34478:SF1">
    <property type="entry name" value="PROTEIN LEMA"/>
    <property type="match status" value="1"/>
</dbReference>
<dbReference type="InterPro" id="IPR007156">
    <property type="entry name" value="MamQ_LemA"/>
</dbReference>
<reference evidence="7 8" key="1">
    <citation type="journal article" date="2017" name="Proc. Natl. Acad. Sci. U.S.A.">
        <title>Simulation of Deepwater Horizon oil plume reveals substrate specialization within a complex community of hydrocarbon-degraders.</title>
        <authorList>
            <person name="Hu P."/>
            <person name="Dubinsky E.A."/>
            <person name="Probst A.J."/>
            <person name="Wang J."/>
            <person name="Sieber C.M.K."/>
            <person name="Tom L.M."/>
            <person name="Gardinali P."/>
            <person name="Banfield J.F."/>
            <person name="Atlas R.M."/>
            <person name="Andersen G.L."/>
        </authorList>
    </citation>
    <scope>NUCLEOTIDE SEQUENCE [LARGE SCALE GENOMIC DNA]</scope>
    <source>
        <strain evidence="7">35_9_T64</strain>
    </source>
</reference>
<comment type="similarity">
    <text evidence="2">Belongs to the LemA family.</text>
</comment>
<dbReference type="EMBL" id="MAAX01000029">
    <property type="protein sequence ID" value="OUS20109.1"/>
    <property type="molecule type" value="Genomic_DNA"/>
</dbReference>
<evidence type="ECO:0000256" key="2">
    <source>
        <dbReference type="ARBA" id="ARBA00008854"/>
    </source>
</evidence>
<protein>
    <submittedName>
        <fullName evidence="7">Uncharacterized protein</fullName>
    </submittedName>
</protein>
<dbReference type="Pfam" id="PF04011">
    <property type="entry name" value="LemA"/>
    <property type="match status" value="1"/>
</dbReference>
<dbReference type="Proteomes" id="UP000196102">
    <property type="component" value="Unassembled WGS sequence"/>
</dbReference>
<evidence type="ECO:0000256" key="5">
    <source>
        <dbReference type="ARBA" id="ARBA00023136"/>
    </source>
</evidence>
<gene>
    <name evidence="7" type="ORF">A9Q93_01995</name>
</gene>
<keyword evidence="3 6" id="KW-0812">Transmembrane</keyword>
<dbReference type="Gene3D" id="1.20.1440.20">
    <property type="entry name" value="LemA-like domain"/>
    <property type="match status" value="1"/>
</dbReference>
<dbReference type="GO" id="GO:0016020">
    <property type="term" value="C:membrane"/>
    <property type="evidence" value="ECO:0007669"/>
    <property type="project" value="UniProtKB-SubCell"/>
</dbReference>
<dbReference type="SUPFAM" id="SSF140478">
    <property type="entry name" value="LemA-like"/>
    <property type="match status" value="1"/>
</dbReference>
<comment type="caution">
    <text evidence="7">The sequence shown here is derived from an EMBL/GenBank/DDBJ whole genome shotgun (WGS) entry which is preliminary data.</text>
</comment>
<organism evidence="7 8">
    <name type="scientific">Nonlabens dokdonensis</name>
    <dbReference type="NCBI Taxonomy" id="328515"/>
    <lineage>
        <taxon>Bacteria</taxon>
        <taxon>Pseudomonadati</taxon>
        <taxon>Bacteroidota</taxon>
        <taxon>Flavobacteriia</taxon>
        <taxon>Flavobacteriales</taxon>
        <taxon>Flavobacteriaceae</taxon>
        <taxon>Nonlabens</taxon>
    </lineage>
</organism>
<evidence type="ECO:0000313" key="8">
    <source>
        <dbReference type="Proteomes" id="UP000196102"/>
    </source>
</evidence>